<evidence type="ECO:0000313" key="1">
    <source>
        <dbReference type="EMBL" id="KAF3603773.1"/>
    </source>
</evidence>
<evidence type="ECO:0000313" key="2">
    <source>
        <dbReference type="Proteomes" id="UP000712600"/>
    </source>
</evidence>
<sequence length="92" mass="10477">MLGSKPLEKFIYAVYYAISITNQRGKRCRSEREEDGREASPDTAALRLTSPTMFPSLLSLHISTGGFDYVLAPLVRFLYRFSLPFLIFTSHL</sequence>
<dbReference type="AlphaFoldDB" id="A0A8S9SUC0"/>
<accession>A0A8S9SUC0</accession>
<dbReference type="EMBL" id="QGKX02000004">
    <property type="protein sequence ID" value="KAF3603773.1"/>
    <property type="molecule type" value="Genomic_DNA"/>
</dbReference>
<dbReference type="Proteomes" id="UP000712600">
    <property type="component" value="Unassembled WGS sequence"/>
</dbReference>
<proteinExistence type="predicted"/>
<organism evidence="1 2">
    <name type="scientific">Brassica cretica</name>
    <name type="common">Mustard</name>
    <dbReference type="NCBI Taxonomy" id="69181"/>
    <lineage>
        <taxon>Eukaryota</taxon>
        <taxon>Viridiplantae</taxon>
        <taxon>Streptophyta</taxon>
        <taxon>Embryophyta</taxon>
        <taxon>Tracheophyta</taxon>
        <taxon>Spermatophyta</taxon>
        <taxon>Magnoliopsida</taxon>
        <taxon>eudicotyledons</taxon>
        <taxon>Gunneridae</taxon>
        <taxon>Pentapetalae</taxon>
        <taxon>rosids</taxon>
        <taxon>malvids</taxon>
        <taxon>Brassicales</taxon>
        <taxon>Brassicaceae</taxon>
        <taxon>Brassiceae</taxon>
        <taxon>Brassica</taxon>
    </lineage>
</organism>
<protein>
    <submittedName>
        <fullName evidence="1">Uncharacterized protein</fullName>
    </submittedName>
</protein>
<comment type="caution">
    <text evidence="1">The sequence shown here is derived from an EMBL/GenBank/DDBJ whole genome shotgun (WGS) entry which is preliminary data.</text>
</comment>
<gene>
    <name evidence="1" type="ORF">F2Q69_00033099</name>
</gene>
<name>A0A8S9SUC0_BRACR</name>
<reference evidence="1" key="1">
    <citation type="submission" date="2019-12" db="EMBL/GenBank/DDBJ databases">
        <title>Genome sequencing and annotation of Brassica cretica.</title>
        <authorList>
            <person name="Studholme D.J."/>
            <person name="Sarris P."/>
        </authorList>
    </citation>
    <scope>NUCLEOTIDE SEQUENCE</scope>
    <source>
        <strain evidence="1">PFS-109/04</strain>
        <tissue evidence="1">Leaf</tissue>
    </source>
</reference>